<comment type="caution">
    <text evidence="2">The sequence shown here is derived from an EMBL/GenBank/DDBJ whole genome shotgun (WGS) entry which is preliminary data.</text>
</comment>
<keyword evidence="3" id="KW-1185">Reference proteome</keyword>
<gene>
    <name evidence="2" type="ORF">CPELLU_LOCUS10044</name>
</gene>
<organism evidence="2 3">
    <name type="scientific">Cetraspora pellucida</name>
    <dbReference type="NCBI Taxonomy" id="1433469"/>
    <lineage>
        <taxon>Eukaryota</taxon>
        <taxon>Fungi</taxon>
        <taxon>Fungi incertae sedis</taxon>
        <taxon>Mucoromycota</taxon>
        <taxon>Glomeromycotina</taxon>
        <taxon>Glomeromycetes</taxon>
        <taxon>Diversisporales</taxon>
        <taxon>Gigasporaceae</taxon>
        <taxon>Cetraspora</taxon>
    </lineage>
</organism>
<dbReference type="EMBL" id="CAJVQA010008086">
    <property type="protein sequence ID" value="CAG8666328.1"/>
    <property type="molecule type" value="Genomic_DNA"/>
</dbReference>
<evidence type="ECO:0000256" key="1">
    <source>
        <dbReference type="SAM" id="MobiDB-lite"/>
    </source>
</evidence>
<evidence type="ECO:0000313" key="3">
    <source>
        <dbReference type="Proteomes" id="UP000789759"/>
    </source>
</evidence>
<dbReference type="AlphaFoldDB" id="A0A9N9E6Q1"/>
<name>A0A9N9E6Q1_9GLOM</name>
<protein>
    <submittedName>
        <fullName evidence="2">8772_t:CDS:1</fullName>
    </submittedName>
</protein>
<sequence length="47" mass="5150">MPKKTITENILSVMSKAYKIESKPAASSSTSDPKFTGSKFEKILECP</sequence>
<evidence type="ECO:0000313" key="2">
    <source>
        <dbReference type="EMBL" id="CAG8666328.1"/>
    </source>
</evidence>
<feature type="region of interest" description="Disordered" evidence="1">
    <location>
        <begin position="23"/>
        <end position="47"/>
    </location>
</feature>
<accession>A0A9N9E6Q1</accession>
<proteinExistence type="predicted"/>
<reference evidence="2" key="1">
    <citation type="submission" date="2021-06" db="EMBL/GenBank/DDBJ databases">
        <authorList>
            <person name="Kallberg Y."/>
            <person name="Tangrot J."/>
            <person name="Rosling A."/>
        </authorList>
    </citation>
    <scope>NUCLEOTIDE SEQUENCE</scope>
    <source>
        <strain evidence="2">FL966</strain>
    </source>
</reference>
<dbReference type="Proteomes" id="UP000789759">
    <property type="component" value="Unassembled WGS sequence"/>
</dbReference>